<dbReference type="Proteomes" id="UP000663828">
    <property type="component" value="Unassembled WGS sequence"/>
</dbReference>
<proteinExistence type="predicted"/>
<protein>
    <submittedName>
        <fullName evidence="2">Uncharacterized protein</fullName>
    </submittedName>
</protein>
<keyword evidence="3" id="KW-1185">Reference proteome</keyword>
<comment type="caution">
    <text evidence="2">The sequence shown here is derived from an EMBL/GenBank/DDBJ whole genome shotgun (WGS) entry which is preliminary data.</text>
</comment>
<evidence type="ECO:0000313" key="2">
    <source>
        <dbReference type="EMBL" id="CAF1640427.1"/>
    </source>
</evidence>
<organism evidence="2 3">
    <name type="scientific">Adineta ricciae</name>
    <name type="common">Rotifer</name>
    <dbReference type="NCBI Taxonomy" id="249248"/>
    <lineage>
        <taxon>Eukaryota</taxon>
        <taxon>Metazoa</taxon>
        <taxon>Spiralia</taxon>
        <taxon>Gnathifera</taxon>
        <taxon>Rotifera</taxon>
        <taxon>Eurotatoria</taxon>
        <taxon>Bdelloidea</taxon>
        <taxon>Adinetida</taxon>
        <taxon>Adinetidae</taxon>
        <taxon>Adineta</taxon>
    </lineage>
</organism>
<name>A0A816DU97_ADIRI</name>
<feature type="region of interest" description="Disordered" evidence="1">
    <location>
        <begin position="102"/>
        <end position="123"/>
    </location>
</feature>
<feature type="non-terminal residue" evidence="2">
    <location>
        <position position="1"/>
    </location>
</feature>
<evidence type="ECO:0000313" key="3">
    <source>
        <dbReference type="Proteomes" id="UP000663828"/>
    </source>
</evidence>
<reference evidence="2" key="1">
    <citation type="submission" date="2021-02" db="EMBL/GenBank/DDBJ databases">
        <authorList>
            <person name="Nowell W R."/>
        </authorList>
    </citation>
    <scope>NUCLEOTIDE SEQUENCE</scope>
</reference>
<gene>
    <name evidence="2" type="ORF">XAT740_LOCUS53219</name>
</gene>
<evidence type="ECO:0000256" key="1">
    <source>
        <dbReference type="SAM" id="MobiDB-lite"/>
    </source>
</evidence>
<accession>A0A816DU97</accession>
<sequence length="319" mass="35296">MNSECECQVAHFWSAELALLDAQNVNIKSRMVNGKWEQELATPYPRGLISTPSLPLWDRMKVVWPTVVSPGAALTADDDASTDKGEKNVTVGVQAVTQQFETSSSERMKGLSSGTSVHQGKVGQWTSGVEEELKQLATLHADPKRKVAWAKVVVAWTQIMPLDAANEQDNTVLAVAIGVGVHQHRKTGNDNSQEIICDPLLIINCDRKIGCEVYHKPTRRTIPNFDTQSVIDKVDLIMSDQIIRKMNGEPTWSQLSILIYAGALTVEKLCKQASEDKQNRSKIWFSSTYKEVDALRQVIGKASSELNRRKVDAEVAPTA</sequence>
<dbReference type="AlphaFoldDB" id="A0A816DU97"/>
<dbReference type="EMBL" id="CAJNOR010009036">
    <property type="protein sequence ID" value="CAF1640427.1"/>
    <property type="molecule type" value="Genomic_DNA"/>
</dbReference>